<organism evidence="2 3">
    <name type="scientific">Plakobranchus ocellatus</name>
    <dbReference type="NCBI Taxonomy" id="259542"/>
    <lineage>
        <taxon>Eukaryota</taxon>
        <taxon>Metazoa</taxon>
        <taxon>Spiralia</taxon>
        <taxon>Lophotrochozoa</taxon>
        <taxon>Mollusca</taxon>
        <taxon>Gastropoda</taxon>
        <taxon>Heterobranchia</taxon>
        <taxon>Euthyneura</taxon>
        <taxon>Panpulmonata</taxon>
        <taxon>Sacoglossa</taxon>
        <taxon>Placobranchoidea</taxon>
        <taxon>Plakobranchidae</taxon>
        <taxon>Plakobranchus</taxon>
    </lineage>
</organism>
<gene>
    <name evidence="2" type="ORF">PoB_007521900</name>
</gene>
<name>A0AAV4DWX4_9GAST</name>
<proteinExistence type="predicted"/>
<feature type="compositionally biased region" description="Basic residues" evidence="1">
    <location>
        <begin position="14"/>
        <end position="29"/>
    </location>
</feature>
<dbReference type="AlphaFoldDB" id="A0AAV4DWX4"/>
<reference evidence="2 3" key="1">
    <citation type="journal article" date="2021" name="Elife">
        <title>Chloroplast acquisition without the gene transfer in kleptoplastic sea slugs, Plakobranchus ocellatus.</title>
        <authorList>
            <person name="Maeda T."/>
            <person name="Takahashi S."/>
            <person name="Yoshida T."/>
            <person name="Shimamura S."/>
            <person name="Takaki Y."/>
            <person name="Nagai Y."/>
            <person name="Toyoda A."/>
            <person name="Suzuki Y."/>
            <person name="Arimoto A."/>
            <person name="Ishii H."/>
            <person name="Satoh N."/>
            <person name="Nishiyama T."/>
            <person name="Hasebe M."/>
            <person name="Maruyama T."/>
            <person name="Minagawa J."/>
            <person name="Obokata J."/>
            <person name="Shigenobu S."/>
        </authorList>
    </citation>
    <scope>NUCLEOTIDE SEQUENCE [LARGE SCALE GENOMIC DNA]</scope>
</reference>
<evidence type="ECO:0000313" key="3">
    <source>
        <dbReference type="Proteomes" id="UP000735302"/>
    </source>
</evidence>
<accession>A0AAV4DWX4</accession>
<dbReference type="Proteomes" id="UP000735302">
    <property type="component" value="Unassembled WGS sequence"/>
</dbReference>
<feature type="region of interest" description="Disordered" evidence="1">
    <location>
        <begin position="1"/>
        <end position="49"/>
    </location>
</feature>
<dbReference type="EMBL" id="BLXT01008440">
    <property type="protein sequence ID" value="GFO48714.1"/>
    <property type="molecule type" value="Genomic_DNA"/>
</dbReference>
<keyword evidence="3" id="KW-1185">Reference proteome</keyword>
<evidence type="ECO:0000313" key="2">
    <source>
        <dbReference type="EMBL" id="GFO48714.1"/>
    </source>
</evidence>
<protein>
    <submittedName>
        <fullName evidence="2">Uncharacterized protein</fullName>
    </submittedName>
</protein>
<evidence type="ECO:0000256" key="1">
    <source>
        <dbReference type="SAM" id="MobiDB-lite"/>
    </source>
</evidence>
<sequence>MPNLTRKTEGLNISRKKGRKMSPHHKIKKSLISIPAPQDEEPIPRTSASQVRAPELVLQHYKIKSFTLQYHKEKQRNQMLCLIEEQTAESENIENTCSENESV</sequence>
<comment type="caution">
    <text evidence="2">The sequence shown here is derived from an EMBL/GenBank/DDBJ whole genome shotgun (WGS) entry which is preliminary data.</text>
</comment>